<dbReference type="AlphaFoldDB" id="A0A225VQU5"/>
<dbReference type="STRING" id="4795.A0A225VQU5"/>
<proteinExistence type="predicted"/>
<protein>
    <submittedName>
        <fullName evidence="1">Polyprotein</fullName>
    </submittedName>
</protein>
<sequence length="129" mass="14669">MEDHYRDQLFKVQELTEFRPCPAIGSLLYLSVISRPDITIVVRLLAQELEHPTDSVKNGVDRVFRNINGTRDFGLTFRNGVGHGLVVYWTGYAIYYDVCLVEWDSKKQSMVTLSSTEAEYIAMSTGGQE</sequence>
<gene>
    <name evidence="1" type="ORF">PHMEG_00020120</name>
</gene>
<organism evidence="1 2">
    <name type="scientific">Phytophthora megakarya</name>
    <dbReference type="NCBI Taxonomy" id="4795"/>
    <lineage>
        <taxon>Eukaryota</taxon>
        <taxon>Sar</taxon>
        <taxon>Stramenopiles</taxon>
        <taxon>Oomycota</taxon>
        <taxon>Peronosporomycetes</taxon>
        <taxon>Peronosporales</taxon>
        <taxon>Peronosporaceae</taxon>
        <taxon>Phytophthora</taxon>
    </lineage>
</organism>
<dbReference type="EMBL" id="NBNE01003523">
    <property type="protein sequence ID" value="OWZ07484.1"/>
    <property type="molecule type" value="Genomic_DNA"/>
</dbReference>
<dbReference type="PANTHER" id="PTHR11439">
    <property type="entry name" value="GAG-POL-RELATED RETROTRANSPOSON"/>
    <property type="match status" value="1"/>
</dbReference>
<dbReference type="PANTHER" id="PTHR11439:SF467">
    <property type="entry name" value="INTEGRASE CATALYTIC DOMAIN-CONTAINING PROTEIN"/>
    <property type="match status" value="1"/>
</dbReference>
<accession>A0A225VQU5</accession>
<dbReference type="OrthoDB" id="125808at2759"/>
<evidence type="ECO:0000313" key="2">
    <source>
        <dbReference type="Proteomes" id="UP000198211"/>
    </source>
</evidence>
<keyword evidence="2" id="KW-1185">Reference proteome</keyword>
<name>A0A225VQU5_9STRA</name>
<dbReference type="Proteomes" id="UP000198211">
    <property type="component" value="Unassembled WGS sequence"/>
</dbReference>
<comment type="caution">
    <text evidence="1">The sequence shown here is derived from an EMBL/GenBank/DDBJ whole genome shotgun (WGS) entry which is preliminary data.</text>
</comment>
<evidence type="ECO:0000313" key="1">
    <source>
        <dbReference type="EMBL" id="OWZ07484.1"/>
    </source>
</evidence>
<reference evidence="2" key="1">
    <citation type="submission" date="2017-03" db="EMBL/GenBank/DDBJ databases">
        <title>Phytopthora megakarya and P. palmivora, two closely related causual agents of cacao black pod achieved similar genome size and gene model numbers by different mechanisms.</title>
        <authorList>
            <person name="Ali S."/>
            <person name="Shao J."/>
            <person name="Larry D.J."/>
            <person name="Kronmiller B."/>
            <person name="Shen D."/>
            <person name="Strem M.D."/>
            <person name="Melnick R.L."/>
            <person name="Guiltinan M.J."/>
            <person name="Tyler B.M."/>
            <person name="Meinhardt L.W."/>
            <person name="Bailey B.A."/>
        </authorList>
    </citation>
    <scope>NUCLEOTIDE SEQUENCE [LARGE SCALE GENOMIC DNA]</scope>
    <source>
        <strain evidence="2">zdho120</strain>
    </source>
</reference>